<gene>
    <name evidence="2" type="ORF">TIFTF001_017491</name>
</gene>
<feature type="compositionally biased region" description="Polar residues" evidence="1">
    <location>
        <begin position="1"/>
        <end position="11"/>
    </location>
</feature>
<reference evidence="2" key="1">
    <citation type="submission" date="2023-07" db="EMBL/GenBank/DDBJ databases">
        <title>draft genome sequence of fig (Ficus carica).</title>
        <authorList>
            <person name="Takahashi T."/>
            <person name="Nishimura K."/>
        </authorList>
    </citation>
    <scope>NUCLEOTIDE SEQUENCE</scope>
</reference>
<name>A0AA88A842_FICCA</name>
<keyword evidence="3" id="KW-1185">Reference proteome</keyword>
<organism evidence="2 3">
    <name type="scientific">Ficus carica</name>
    <name type="common">Common fig</name>
    <dbReference type="NCBI Taxonomy" id="3494"/>
    <lineage>
        <taxon>Eukaryota</taxon>
        <taxon>Viridiplantae</taxon>
        <taxon>Streptophyta</taxon>
        <taxon>Embryophyta</taxon>
        <taxon>Tracheophyta</taxon>
        <taxon>Spermatophyta</taxon>
        <taxon>Magnoliopsida</taxon>
        <taxon>eudicotyledons</taxon>
        <taxon>Gunneridae</taxon>
        <taxon>Pentapetalae</taxon>
        <taxon>rosids</taxon>
        <taxon>fabids</taxon>
        <taxon>Rosales</taxon>
        <taxon>Moraceae</taxon>
        <taxon>Ficeae</taxon>
        <taxon>Ficus</taxon>
    </lineage>
</organism>
<evidence type="ECO:0000313" key="3">
    <source>
        <dbReference type="Proteomes" id="UP001187192"/>
    </source>
</evidence>
<protein>
    <submittedName>
        <fullName evidence="2">Uncharacterized protein</fullName>
    </submittedName>
</protein>
<dbReference type="Proteomes" id="UP001187192">
    <property type="component" value="Unassembled WGS sequence"/>
</dbReference>
<sequence>MTLPGVSQSWGGSWGDRRRTGGAGSGRGSSKGISRGRVRSDLAKSIDAGGWARFGGVHQHWGEKAISGGVGDCRFRVVPAGRWRRRKGGARATVEGRRGEFRWNCWGFCFL</sequence>
<evidence type="ECO:0000313" key="2">
    <source>
        <dbReference type="EMBL" id="GMN48302.1"/>
    </source>
</evidence>
<dbReference type="EMBL" id="BTGU01000028">
    <property type="protein sequence ID" value="GMN48302.1"/>
    <property type="molecule type" value="Genomic_DNA"/>
</dbReference>
<accession>A0AA88A842</accession>
<proteinExistence type="predicted"/>
<dbReference type="AlphaFoldDB" id="A0AA88A842"/>
<comment type="caution">
    <text evidence="2">The sequence shown here is derived from an EMBL/GenBank/DDBJ whole genome shotgun (WGS) entry which is preliminary data.</text>
</comment>
<evidence type="ECO:0000256" key="1">
    <source>
        <dbReference type="SAM" id="MobiDB-lite"/>
    </source>
</evidence>
<feature type="region of interest" description="Disordered" evidence="1">
    <location>
        <begin position="1"/>
        <end position="38"/>
    </location>
</feature>